<sequence length="150" mass="16559">MLYQNQSAVATPYLEGPGKFQKFTGLSQHTSNSVCSLSGIIVEAPYKTGGPEECHRCQQYGHAAANCYAQPRFVKFTLDEGMHKNEKVVGKAPSCPFCGNDYIANNRGYPNSTNRRTKVDPPTEFLSQLTISTSPPKAKNAKEKLPERFP</sequence>
<name>A0A4C1Z3S6_EUMVA</name>
<protein>
    <recommendedName>
        <fullName evidence="4">Nucleic-acid-binding protein from transposon X-element</fullName>
    </recommendedName>
</protein>
<comment type="caution">
    <text evidence="2">The sequence shown here is derived from an EMBL/GenBank/DDBJ whole genome shotgun (WGS) entry which is preliminary data.</text>
</comment>
<feature type="compositionally biased region" description="Basic and acidic residues" evidence="1">
    <location>
        <begin position="140"/>
        <end position="150"/>
    </location>
</feature>
<organism evidence="2 3">
    <name type="scientific">Eumeta variegata</name>
    <name type="common">Bagworm moth</name>
    <name type="synonym">Eumeta japonica</name>
    <dbReference type="NCBI Taxonomy" id="151549"/>
    <lineage>
        <taxon>Eukaryota</taxon>
        <taxon>Metazoa</taxon>
        <taxon>Ecdysozoa</taxon>
        <taxon>Arthropoda</taxon>
        <taxon>Hexapoda</taxon>
        <taxon>Insecta</taxon>
        <taxon>Pterygota</taxon>
        <taxon>Neoptera</taxon>
        <taxon>Endopterygota</taxon>
        <taxon>Lepidoptera</taxon>
        <taxon>Glossata</taxon>
        <taxon>Ditrysia</taxon>
        <taxon>Tineoidea</taxon>
        <taxon>Psychidae</taxon>
        <taxon>Oiketicinae</taxon>
        <taxon>Eumeta</taxon>
    </lineage>
</organism>
<dbReference type="Proteomes" id="UP000299102">
    <property type="component" value="Unassembled WGS sequence"/>
</dbReference>
<reference evidence="2 3" key="1">
    <citation type="journal article" date="2019" name="Commun. Biol.">
        <title>The bagworm genome reveals a unique fibroin gene that provides high tensile strength.</title>
        <authorList>
            <person name="Kono N."/>
            <person name="Nakamura H."/>
            <person name="Ohtoshi R."/>
            <person name="Tomita M."/>
            <person name="Numata K."/>
            <person name="Arakawa K."/>
        </authorList>
    </citation>
    <scope>NUCLEOTIDE SEQUENCE [LARGE SCALE GENOMIC DNA]</scope>
</reference>
<proteinExistence type="predicted"/>
<dbReference type="OrthoDB" id="8123891at2759"/>
<accession>A0A4C1Z3S6</accession>
<dbReference type="EMBL" id="BGZK01001621">
    <property type="protein sequence ID" value="GBP83431.1"/>
    <property type="molecule type" value="Genomic_DNA"/>
</dbReference>
<keyword evidence="3" id="KW-1185">Reference proteome</keyword>
<evidence type="ECO:0000313" key="2">
    <source>
        <dbReference type="EMBL" id="GBP83431.1"/>
    </source>
</evidence>
<dbReference type="AlphaFoldDB" id="A0A4C1Z3S6"/>
<evidence type="ECO:0008006" key="4">
    <source>
        <dbReference type="Google" id="ProtNLM"/>
    </source>
</evidence>
<evidence type="ECO:0000256" key="1">
    <source>
        <dbReference type="SAM" id="MobiDB-lite"/>
    </source>
</evidence>
<gene>
    <name evidence="2" type="ORF">EVAR_60360_1</name>
</gene>
<feature type="region of interest" description="Disordered" evidence="1">
    <location>
        <begin position="127"/>
        <end position="150"/>
    </location>
</feature>
<evidence type="ECO:0000313" key="3">
    <source>
        <dbReference type="Proteomes" id="UP000299102"/>
    </source>
</evidence>